<dbReference type="GO" id="GO:0005886">
    <property type="term" value="C:plasma membrane"/>
    <property type="evidence" value="ECO:0007669"/>
    <property type="project" value="UniProtKB-SubCell"/>
</dbReference>
<dbReference type="GO" id="GO:0005549">
    <property type="term" value="F:odorant binding"/>
    <property type="evidence" value="ECO:0007669"/>
    <property type="project" value="InterPro"/>
</dbReference>
<evidence type="ECO:0000256" key="1">
    <source>
        <dbReference type="ARBA" id="ARBA00004651"/>
    </source>
</evidence>
<proteinExistence type="inferred from homology"/>
<dbReference type="GO" id="GO:0004984">
    <property type="term" value="F:olfactory receptor activity"/>
    <property type="evidence" value="ECO:0007669"/>
    <property type="project" value="InterPro"/>
</dbReference>
<comment type="caution">
    <text evidence="10">Lacks conserved residue(s) required for the propagation of feature annotation.</text>
</comment>
<dbReference type="AlphaFoldDB" id="A0A482XPH6"/>
<dbReference type="GO" id="GO:0007165">
    <property type="term" value="P:signal transduction"/>
    <property type="evidence" value="ECO:0007669"/>
    <property type="project" value="UniProtKB-KW"/>
</dbReference>
<dbReference type="Pfam" id="PF02949">
    <property type="entry name" value="7tm_6"/>
    <property type="match status" value="1"/>
</dbReference>
<keyword evidence="5 10" id="KW-0552">Olfaction</keyword>
<sequence>MENLEHYDAHKANIRNSVILGLTVPGPRKPSPLFTFYSTFLNTYQIVVFFLMSLSLQKTSIHRILVDVDAAYCTMFGFAVSIYYSFYTKQLQDLIKRFNEITNDCLSDPLDEGRTFKERLSSENRIVYKCASIIPLTTGICPMTYYAIGVARSLRLFGMDGKRDVTVDTIIPNLDQSPNFEIAQVTCMISIQLGITRKAAVEWFLISLMALSRSYINHIEMTLMKVFSDARNRNVMVDNGELEKEASQREVELNVDSRVVEERIKLWVKIHQKVLRLNEDLIVALSPLLAFYLVNITTLSALTIFAVTMDEEMIFVEKMSMGYFGFGSVVTLFLLCSFGNQLFFKSGKVADLAFYKCFEKGSGMYSRNVYNSLKVIFQRTQSPIVYTPYKSPNFTFTNESSVSFAWSMISFFFAIKKLKEIASETKS</sequence>
<comment type="subcellular location">
    <subcellularLocation>
        <location evidence="1 10">Cell membrane</location>
        <topology evidence="1 10">Multi-pass membrane protein</topology>
    </subcellularLocation>
</comment>
<feature type="transmembrane region" description="Helical" evidence="10">
    <location>
        <begin position="34"/>
        <end position="52"/>
    </location>
</feature>
<dbReference type="SMR" id="A0A482XPH6"/>
<evidence type="ECO:0000256" key="4">
    <source>
        <dbReference type="ARBA" id="ARBA00022692"/>
    </source>
</evidence>
<evidence type="ECO:0000256" key="9">
    <source>
        <dbReference type="ARBA" id="ARBA00023224"/>
    </source>
</evidence>
<name>A0A482XPH6_LAOST</name>
<evidence type="ECO:0000256" key="3">
    <source>
        <dbReference type="ARBA" id="ARBA00022606"/>
    </source>
</evidence>
<dbReference type="PANTHER" id="PTHR21137:SF35">
    <property type="entry name" value="ODORANT RECEPTOR 19A-RELATED"/>
    <property type="match status" value="1"/>
</dbReference>
<keyword evidence="3 10" id="KW-0716">Sensory transduction</keyword>
<feature type="transmembrane region" description="Helical" evidence="10">
    <location>
        <begin position="281"/>
        <end position="308"/>
    </location>
</feature>
<feature type="transmembrane region" description="Helical" evidence="10">
    <location>
        <begin position="320"/>
        <end position="338"/>
    </location>
</feature>
<keyword evidence="8 10" id="KW-0675">Receptor</keyword>
<evidence type="ECO:0000313" key="12">
    <source>
        <dbReference type="Proteomes" id="UP000291343"/>
    </source>
</evidence>
<accession>A0A482XPH6</accession>
<dbReference type="OrthoDB" id="6606143at2759"/>
<evidence type="ECO:0000256" key="2">
    <source>
        <dbReference type="ARBA" id="ARBA00022475"/>
    </source>
</evidence>
<dbReference type="PANTHER" id="PTHR21137">
    <property type="entry name" value="ODORANT RECEPTOR"/>
    <property type="match status" value="1"/>
</dbReference>
<dbReference type="EMBL" id="QKKF02004574">
    <property type="protein sequence ID" value="RZF47309.1"/>
    <property type="molecule type" value="Genomic_DNA"/>
</dbReference>
<comment type="similarity">
    <text evidence="10">Belongs to the insect chemoreceptor superfamily. Heteromeric odorant receptor channel (TC 1.A.69) family.</text>
</comment>
<keyword evidence="6 10" id="KW-1133">Transmembrane helix</keyword>
<reference evidence="11 12" key="1">
    <citation type="journal article" date="2017" name="Gigascience">
        <title>Genome sequence of the small brown planthopper, Laodelphax striatellus.</title>
        <authorList>
            <person name="Zhu J."/>
            <person name="Jiang F."/>
            <person name="Wang X."/>
            <person name="Yang P."/>
            <person name="Bao Y."/>
            <person name="Zhao W."/>
            <person name="Wang W."/>
            <person name="Lu H."/>
            <person name="Wang Q."/>
            <person name="Cui N."/>
            <person name="Li J."/>
            <person name="Chen X."/>
            <person name="Luo L."/>
            <person name="Yu J."/>
            <person name="Kang L."/>
            <person name="Cui F."/>
        </authorList>
    </citation>
    <scope>NUCLEOTIDE SEQUENCE [LARGE SCALE GENOMIC DNA]</scope>
    <source>
        <strain evidence="11">Lst14</strain>
    </source>
</reference>
<evidence type="ECO:0000256" key="8">
    <source>
        <dbReference type="ARBA" id="ARBA00023170"/>
    </source>
</evidence>
<keyword evidence="9 10" id="KW-0807">Transducer</keyword>
<gene>
    <name evidence="11" type="ORF">LSTR_LSTR009800</name>
</gene>
<keyword evidence="7 10" id="KW-0472">Membrane</keyword>
<organism evidence="11 12">
    <name type="scientific">Laodelphax striatellus</name>
    <name type="common">Small brown planthopper</name>
    <name type="synonym">Delphax striatella</name>
    <dbReference type="NCBI Taxonomy" id="195883"/>
    <lineage>
        <taxon>Eukaryota</taxon>
        <taxon>Metazoa</taxon>
        <taxon>Ecdysozoa</taxon>
        <taxon>Arthropoda</taxon>
        <taxon>Hexapoda</taxon>
        <taxon>Insecta</taxon>
        <taxon>Pterygota</taxon>
        <taxon>Neoptera</taxon>
        <taxon>Paraneoptera</taxon>
        <taxon>Hemiptera</taxon>
        <taxon>Auchenorrhyncha</taxon>
        <taxon>Fulgoroidea</taxon>
        <taxon>Delphacidae</taxon>
        <taxon>Criomorphinae</taxon>
        <taxon>Laodelphax</taxon>
    </lineage>
</organism>
<evidence type="ECO:0000256" key="7">
    <source>
        <dbReference type="ARBA" id="ARBA00023136"/>
    </source>
</evidence>
<keyword evidence="2" id="KW-1003">Cell membrane</keyword>
<evidence type="ECO:0000256" key="10">
    <source>
        <dbReference type="RuleBase" id="RU351113"/>
    </source>
</evidence>
<dbReference type="Proteomes" id="UP000291343">
    <property type="component" value="Unassembled WGS sequence"/>
</dbReference>
<evidence type="ECO:0000313" key="11">
    <source>
        <dbReference type="EMBL" id="RZF47309.1"/>
    </source>
</evidence>
<feature type="transmembrane region" description="Helical" evidence="10">
    <location>
        <begin position="64"/>
        <end position="86"/>
    </location>
</feature>
<protein>
    <recommendedName>
        <fullName evidence="10">Odorant receptor</fullName>
    </recommendedName>
</protein>
<comment type="caution">
    <text evidence="11">The sequence shown here is derived from an EMBL/GenBank/DDBJ whole genome shotgun (WGS) entry which is preliminary data.</text>
</comment>
<evidence type="ECO:0000256" key="5">
    <source>
        <dbReference type="ARBA" id="ARBA00022725"/>
    </source>
</evidence>
<keyword evidence="12" id="KW-1185">Reference proteome</keyword>
<dbReference type="InParanoid" id="A0A482XPH6"/>
<dbReference type="InterPro" id="IPR004117">
    <property type="entry name" value="7tm6_olfct_rcpt"/>
</dbReference>
<keyword evidence="4 10" id="KW-0812">Transmembrane</keyword>
<evidence type="ECO:0000256" key="6">
    <source>
        <dbReference type="ARBA" id="ARBA00022989"/>
    </source>
</evidence>